<feature type="transmembrane region" description="Helical" evidence="6">
    <location>
        <begin position="73"/>
        <end position="94"/>
    </location>
</feature>
<name>A0ABT4JY10_9GAMM</name>
<dbReference type="RefSeq" id="WP_269126983.1">
    <property type="nucleotide sequence ID" value="NZ_JAPUBN010000019.1"/>
</dbReference>
<dbReference type="Proteomes" id="UP001149719">
    <property type="component" value="Unassembled WGS sequence"/>
</dbReference>
<evidence type="ECO:0000259" key="7">
    <source>
        <dbReference type="Pfam" id="PF00884"/>
    </source>
</evidence>
<evidence type="ECO:0000256" key="6">
    <source>
        <dbReference type="SAM" id="Phobius"/>
    </source>
</evidence>
<dbReference type="SUPFAM" id="SSF53649">
    <property type="entry name" value="Alkaline phosphatase-like"/>
    <property type="match status" value="1"/>
</dbReference>
<dbReference type="PIRSF" id="PIRSF005091">
    <property type="entry name" value="Mmb_sulf_HI1246"/>
    <property type="match status" value="1"/>
</dbReference>
<sequence length="620" mass="70763">MLLLFHFLTRILFWGLNHGHFLNQKWETIIYAFLHGVRFDASSIALLNAPLALLLFVFVWFKNWNRFTLNFTLCYFAIVNSFALIVDLIDSVYFPFTGRRSGLEVISMMRDVSLQGPQLLIEYWWLAFVIVTIVSAFIAILVSMKNRMLDIDGNLGSCLLVCLIVVMGSVFLARGGLQAKPIRSLNAYSWPKAELGALVLNTSFTLMRETTSNMQPMTFYRSNLDAYNVVKKSEGKKETVANQTPQNVVVILLESFGLEYFGPPYGSKSYAPFLESLSEQGRFFPYGVANGRRSIEAIPSIFAGIPSLMPEAFMRSPYQSNKIYGLGEILKNHGYKTAFFHGANNGSMYFDDTTYRLGFDQYYGVDEYPNTSDFDGQWGIFDEPFLQFTADKLDEIKTPFLAGVFTISSHTPYTLPKQYESIIKDGEIPMHKVVQYTDIALKKFFETAKTKAWFDNTLFIITADHTSDNFDTRFATPTGRHQIPIVLYHPQGHVKPQVVNEIAQQIDIPATVIDYLDLPERDKLMPFGRSLLRATSYDEAIIREEGAYWLMLNSQYIKLTFDGLPIYQEGTLPSTFMEKSASKKKQSEEVLRKRINAYVQLYTNGLIDNDHYPHLTNTTQ</sequence>
<evidence type="ECO:0000313" key="9">
    <source>
        <dbReference type="Proteomes" id="UP001149719"/>
    </source>
</evidence>
<dbReference type="InterPro" id="IPR050448">
    <property type="entry name" value="OpgB/LTA_synthase_biosynth"/>
</dbReference>
<organism evidence="8 9">
    <name type="scientific">Marinomonas phaeophyticola</name>
    <dbReference type="NCBI Taxonomy" id="3004091"/>
    <lineage>
        <taxon>Bacteria</taxon>
        <taxon>Pseudomonadati</taxon>
        <taxon>Pseudomonadota</taxon>
        <taxon>Gammaproteobacteria</taxon>
        <taxon>Oceanospirillales</taxon>
        <taxon>Oceanospirillaceae</taxon>
        <taxon>Marinomonas</taxon>
    </lineage>
</organism>
<evidence type="ECO:0000256" key="2">
    <source>
        <dbReference type="ARBA" id="ARBA00022475"/>
    </source>
</evidence>
<dbReference type="InterPro" id="IPR000917">
    <property type="entry name" value="Sulfatase_N"/>
</dbReference>
<evidence type="ECO:0000256" key="3">
    <source>
        <dbReference type="ARBA" id="ARBA00022692"/>
    </source>
</evidence>
<evidence type="ECO:0000256" key="1">
    <source>
        <dbReference type="ARBA" id="ARBA00004651"/>
    </source>
</evidence>
<dbReference type="PANTHER" id="PTHR47371:SF3">
    <property type="entry name" value="PHOSPHOGLYCEROL TRANSFERASE I"/>
    <property type="match status" value="1"/>
</dbReference>
<gene>
    <name evidence="8" type="ORF">O1D97_15310</name>
</gene>
<dbReference type="InterPro" id="IPR017850">
    <property type="entry name" value="Alkaline_phosphatase_core_sf"/>
</dbReference>
<evidence type="ECO:0000256" key="4">
    <source>
        <dbReference type="ARBA" id="ARBA00022989"/>
    </source>
</evidence>
<dbReference type="EMBL" id="JAPUBN010000019">
    <property type="protein sequence ID" value="MCZ2722942.1"/>
    <property type="molecule type" value="Genomic_DNA"/>
</dbReference>
<dbReference type="Gene3D" id="3.40.720.10">
    <property type="entry name" value="Alkaline Phosphatase, subunit A"/>
    <property type="match status" value="1"/>
</dbReference>
<comment type="subcellular location">
    <subcellularLocation>
        <location evidence="1">Cell membrane</location>
        <topology evidence="1">Multi-pass membrane protein</topology>
    </subcellularLocation>
</comment>
<feature type="transmembrane region" description="Helical" evidence="6">
    <location>
        <begin position="154"/>
        <end position="173"/>
    </location>
</feature>
<dbReference type="PANTHER" id="PTHR47371">
    <property type="entry name" value="LIPOTEICHOIC ACID SYNTHASE"/>
    <property type="match status" value="1"/>
</dbReference>
<evidence type="ECO:0000313" key="8">
    <source>
        <dbReference type="EMBL" id="MCZ2722942.1"/>
    </source>
</evidence>
<keyword evidence="2" id="KW-1003">Cell membrane</keyword>
<dbReference type="InterPro" id="IPR012160">
    <property type="entry name" value="LtaS-like"/>
</dbReference>
<keyword evidence="5 6" id="KW-0472">Membrane</keyword>
<comment type="caution">
    <text evidence="8">The sequence shown here is derived from an EMBL/GenBank/DDBJ whole genome shotgun (WGS) entry which is preliminary data.</text>
</comment>
<keyword evidence="4 6" id="KW-1133">Transmembrane helix</keyword>
<reference evidence="8" key="1">
    <citation type="submission" date="2022-12" db="EMBL/GenBank/DDBJ databases">
        <title>Marinomonas 15G1-11 sp. nov, isolated from marine algae.</title>
        <authorList>
            <person name="Butt M."/>
            <person name="Choi D.G."/>
            <person name="Kim J.M."/>
            <person name="Lee J.K."/>
            <person name="Baek J.H."/>
            <person name="Jeon C.O."/>
        </authorList>
    </citation>
    <scope>NUCLEOTIDE SEQUENCE</scope>
    <source>
        <strain evidence="8">15G1-11</strain>
    </source>
</reference>
<dbReference type="Pfam" id="PF00884">
    <property type="entry name" value="Sulfatase"/>
    <property type="match status" value="1"/>
</dbReference>
<dbReference type="Gene3D" id="3.30.1120.80">
    <property type="match status" value="1"/>
</dbReference>
<accession>A0ABT4JY10</accession>
<feature type="transmembrane region" description="Helical" evidence="6">
    <location>
        <begin position="123"/>
        <end position="142"/>
    </location>
</feature>
<keyword evidence="3 6" id="KW-0812">Transmembrane</keyword>
<keyword evidence="9" id="KW-1185">Reference proteome</keyword>
<feature type="domain" description="Sulfatase N-terminal" evidence="7">
    <location>
        <begin position="246"/>
        <end position="517"/>
    </location>
</feature>
<feature type="transmembrane region" description="Helical" evidence="6">
    <location>
        <begin position="43"/>
        <end position="61"/>
    </location>
</feature>
<evidence type="ECO:0000256" key="5">
    <source>
        <dbReference type="ARBA" id="ARBA00023136"/>
    </source>
</evidence>
<proteinExistence type="predicted"/>
<protein>
    <submittedName>
        <fullName evidence="8">LTA synthase family protein</fullName>
    </submittedName>
</protein>
<dbReference type="CDD" id="cd16015">
    <property type="entry name" value="LTA_synthase"/>
    <property type="match status" value="1"/>
</dbReference>